<evidence type="ECO:0000256" key="1">
    <source>
        <dbReference type="SAM" id="MobiDB-lite"/>
    </source>
</evidence>
<reference evidence="2 3" key="1">
    <citation type="submission" date="2019-04" db="EMBL/GenBank/DDBJ databases">
        <title>An improved genome assembly and genetic linkage map for asparagus bean, Vigna unguiculata ssp. sesquipedialis.</title>
        <authorList>
            <person name="Xia Q."/>
            <person name="Zhang R."/>
            <person name="Dong Y."/>
        </authorList>
    </citation>
    <scope>NUCLEOTIDE SEQUENCE [LARGE SCALE GENOMIC DNA]</scope>
    <source>
        <tissue evidence="2">Leaf</tissue>
    </source>
</reference>
<proteinExistence type="predicted"/>
<keyword evidence="3" id="KW-1185">Reference proteome</keyword>
<gene>
    <name evidence="2" type="ORF">DEO72_LG8g3041</name>
</gene>
<organism evidence="2 3">
    <name type="scientific">Vigna unguiculata</name>
    <name type="common">Cowpea</name>
    <dbReference type="NCBI Taxonomy" id="3917"/>
    <lineage>
        <taxon>Eukaryota</taxon>
        <taxon>Viridiplantae</taxon>
        <taxon>Streptophyta</taxon>
        <taxon>Embryophyta</taxon>
        <taxon>Tracheophyta</taxon>
        <taxon>Spermatophyta</taxon>
        <taxon>Magnoliopsida</taxon>
        <taxon>eudicotyledons</taxon>
        <taxon>Gunneridae</taxon>
        <taxon>Pentapetalae</taxon>
        <taxon>rosids</taxon>
        <taxon>fabids</taxon>
        <taxon>Fabales</taxon>
        <taxon>Fabaceae</taxon>
        <taxon>Papilionoideae</taxon>
        <taxon>50 kb inversion clade</taxon>
        <taxon>NPAAA clade</taxon>
        <taxon>indigoferoid/millettioid clade</taxon>
        <taxon>Phaseoleae</taxon>
        <taxon>Vigna</taxon>
    </lineage>
</organism>
<dbReference type="AlphaFoldDB" id="A0A4D6MXW7"/>
<feature type="region of interest" description="Disordered" evidence="1">
    <location>
        <begin position="21"/>
        <end position="75"/>
    </location>
</feature>
<evidence type="ECO:0000313" key="3">
    <source>
        <dbReference type="Proteomes" id="UP000501690"/>
    </source>
</evidence>
<dbReference type="Proteomes" id="UP000501690">
    <property type="component" value="Linkage Group LG8"/>
</dbReference>
<dbReference type="EMBL" id="CP039352">
    <property type="protein sequence ID" value="QCE04999.1"/>
    <property type="molecule type" value="Genomic_DNA"/>
</dbReference>
<name>A0A4D6MXW7_VIGUN</name>
<evidence type="ECO:0000313" key="2">
    <source>
        <dbReference type="EMBL" id="QCE04999.1"/>
    </source>
</evidence>
<accession>A0A4D6MXW7</accession>
<sequence>MAVVGPSGKEVFLELRRKKLEEEKRKGGESASRVPAEMTSQKGDLMPPAAKKSKRRDCTARPSTPRSSSPKKSRGASLLIVRLTLCLRCLMRNSKSTKA</sequence>
<protein>
    <submittedName>
        <fullName evidence="2">Uncharacterized protein</fullName>
    </submittedName>
</protein>